<evidence type="ECO:0000256" key="7">
    <source>
        <dbReference type="SAM" id="MobiDB-lite"/>
    </source>
</evidence>
<dbReference type="Gene3D" id="3.30.70.270">
    <property type="match status" value="1"/>
</dbReference>
<evidence type="ECO:0000259" key="8">
    <source>
        <dbReference type="PROSITE" id="PS50878"/>
    </source>
</evidence>
<dbReference type="Pfam" id="PF17917">
    <property type="entry name" value="RT_RNaseH"/>
    <property type="match status" value="1"/>
</dbReference>
<evidence type="ECO:0000256" key="6">
    <source>
        <dbReference type="ARBA" id="ARBA00022918"/>
    </source>
</evidence>
<keyword evidence="4" id="KW-0255">Endonuclease</keyword>
<feature type="region of interest" description="Disordered" evidence="7">
    <location>
        <begin position="16"/>
        <end position="69"/>
    </location>
</feature>
<keyword evidence="1" id="KW-0808">Transferase</keyword>
<dbReference type="GO" id="GO:0015074">
    <property type="term" value="P:DNA integration"/>
    <property type="evidence" value="ECO:0007669"/>
    <property type="project" value="InterPro"/>
</dbReference>
<reference evidence="11" key="1">
    <citation type="submission" date="2018-02" db="EMBL/GenBank/DDBJ databases">
        <authorList>
            <person name="Cohen D.B."/>
            <person name="Kent A.D."/>
        </authorList>
    </citation>
    <scope>NUCLEOTIDE SEQUENCE</scope>
</reference>
<feature type="region of interest" description="Disordered" evidence="7">
    <location>
        <begin position="1357"/>
        <end position="1382"/>
    </location>
</feature>
<dbReference type="GO" id="GO:0003964">
    <property type="term" value="F:RNA-directed DNA polymerase activity"/>
    <property type="evidence" value="ECO:0007669"/>
    <property type="project" value="UniProtKB-KW"/>
</dbReference>
<dbReference type="InterPro" id="IPR012337">
    <property type="entry name" value="RNaseH-like_sf"/>
</dbReference>
<feature type="domain" description="RNase H type-1" evidence="9">
    <location>
        <begin position="772"/>
        <end position="901"/>
    </location>
</feature>
<dbReference type="PROSITE" id="PS50878">
    <property type="entry name" value="RT_POL"/>
    <property type="match status" value="1"/>
</dbReference>
<evidence type="ECO:0000259" key="10">
    <source>
        <dbReference type="PROSITE" id="PS50994"/>
    </source>
</evidence>
<evidence type="ECO:0000259" key="9">
    <source>
        <dbReference type="PROSITE" id="PS50879"/>
    </source>
</evidence>
<feature type="domain" description="Reverse transcriptase" evidence="8">
    <location>
        <begin position="365"/>
        <end position="579"/>
    </location>
</feature>
<name>A0A2N9EXC7_FAGSY</name>
<feature type="region of interest" description="Disordered" evidence="7">
    <location>
        <begin position="595"/>
        <end position="615"/>
    </location>
</feature>
<keyword evidence="5" id="KW-0378">Hydrolase</keyword>
<sequence>MTEMMYEAQRYMNGEEALLARDQATGKKRKGDHADRPAEPHETRPKAQRNRNGRQEERSGRGFNERFNRFTPLNAPVDHIFMQIRNDPALKWPGKLLTDPDKRPRDKYCRFHRDHGHNTENCYDLKRQIEELIKQGKLQRFIEKGQREGRPQGARQQRPPGEAPPRPPLGEIHVITGGMAAGGTSRSSRKAYARQIHNVLVTQKSNKKPRVEDLPITFTEEDACKVFHPHDDALVVTMEIAGYSTRRVLIDNGSSADIIYLTAFQQMKNCIYPLGMVTLQIVAGTHPKQAMKKVNFLVVDCPSAYNVIIGRPTLNRLRAVTSTYHLLVRFPTENGIGEMKGDQAMARECYLTTVNAEQVHQTLIVEERQNVAEPTEELEEIVLIEGDEKKTTRIGTSMAKEIRASKRRVFAPERNTAVMEEVDKLLKAGFIREDLNKACPKDSYPLPRIDQLVDSTAGHKLLSFMDAFSGYNQIQMTEGDQEKTAFITSRGLFCYKVMPFGLKNAGATYQRLVNKMFHDQIGRNVEVYVDDMLVKSKKDEDHLSDLKETFQTLRRYNMKLNPAKCVFGVSSGKFLGFMVSQRGIEANPDKIKAIPRHEPSEDHQGGRPSSGQKNARRRLKELKAYLSSPPLLSPSQTGEELYLYLAVSASAVSSALIREEERVQKPVYYTSRALRGAEERYSNMEKLAFALLIASRKLRPYFQSHPIVVLTDYPLRKAMNKPDAAGRLVQWSIEMSEFHIDYRPRTAIKAQALADFIAEFTQPWKDEEDLEEGKAWTVNIDGSSTKEMSGAGVVLVSPEKDKFEYALQLRFRATNNEAEYEALLAGLKLSKSMGIENLTVKSDSQLIVGQVKGEYEAKEDRMKKYLMAVKNLLTQFKKVELLQIPREENEAADRLARLASSGVEIDGFVEIQGRPSTEKETINPISFTTTWMLPIIRYLKEGTLPADRAEAHKLRIRASRFQLLGGILYKMGFSRPHLRCLSPEEANYVIREVHEGACDKCQRFANVPRVPPEEFTPITSPWPFAQWGLDIMGPFPVGTKQAKFLVVAIDYFTKWVEAEPLATISEKNVKSFVWKAVICRFGIPRVLISDNGKQFDNGPFRELCAQLNIRNHYSSPRHPQANGQVEVTNRTLLKQIKTRLEGAKGMWVEELPSVLWAYRTTVRTPTKETPFKLTYGTEAVIPVEIGLTTLRTTFHNEGENEGQLRLNLDLLDEARERAARRIALYQGKMARRHLHKLDTFQVHKSDTHEVHKSDTHVVHKSDTHVVHKSDTHKVHKLDTFKVHKSDTHEVHKLDTFKVHELDTHEVQVRHPRGASVRHLQGARVRHPRGASQTPTWCIKLDTFKVHELDTHEVQVRHPRGASVRHLQGARVRHPRGASQTPT</sequence>
<dbReference type="EMBL" id="OIVN01000643">
    <property type="protein sequence ID" value="SPC83396.1"/>
    <property type="molecule type" value="Genomic_DNA"/>
</dbReference>
<dbReference type="Gene3D" id="3.30.420.10">
    <property type="entry name" value="Ribonuclease H-like superfamily/Ribonuclease H"/>
    <property type="match status" value="2"/>
</dbReference>
<dbReference type="Gene3D" id="3.10.10.10">
    <property type="entry name" value="HIV Type 1 Reverse Transcriptase, subunit A, domain 1"/>
    <property type="match status" value="1"/>
</dbReference>
<feature type="region of interest" description="Disordered" evidence="7">
    <location>
        <begin position="142"/>
        <end position="170"/>
    </location>
</feature>
<dbReference type="SUPFAM" id="SSF56672">
    <property type="entry name" value="DNA/RNA polymerases"/>
    <property type="match status" value="1"/>
</dbReference>
<accession>A0A2N9EXC7</accession>
<dbReference type="InterPro" id="IPR036397">
    <property type="entry name" value="RNaseH_sf"/>
</dbReference>
<evidence type="ECO:0000256" key="5">
    <source>
        <dbReference type="ARBA" id="ARBA00022801"/>
    </source>
</evidence>
<dbReference type="PANTHER" id="PTHR48475:SF2">
    <property type="entry name" value="RIBONUCLEASE H"/>
    <property type="match status" value="1"/>
</dbReference>
<keyword evidence="3" id="KW-0540">Nuclease</keyword>
<evidence type="ECO:0000256" key="3">
    <source>
        <dbReference type="ARBA" id="ARBA00022722"/>
    </source>
</evidence>
<keyword evidence="6" id="KW-0695">RNA-directed DNA polymerase</keyword>
<organism evidence="11">
    <name type="scientific">Fagus sylvatica</name>
    <name type="common">Beechnut</name>
    <dbReference type="NCBI Taxonomy" id="28930"/>
    <lineage>
        <taxon>Eukaryota</taxon>
        <taxon>Viridiplantae</taxon>
        <taxon>Streptophyta</taxon>
        <taxon>Embryophyta</taxon>
        <taxon>Tracheophyta</taxon>
        <taxon>Spermatophyta</taxon>
        <taxon>Magnoliopsida</taxon>
        <taxon>eudicotyledons</taxon>
        <taxon>Gunneridae</taxon>
        <taxon>Pentapetalae</taxon>
        <taxon>rosids</taxon>
        <taxon>fabids</taxon>
        <taxon>Fagales</taxon>
        <taxon>Fagaceae</taxon>
        <taxon>Fagus</taxon>
    </lineage>
</organism>
<dbReference type="PROSITE" id="PS50994">
    <property type="entry name" value="INTEGRASE"/>
    <property type="match status" value="1"/>
</dbReference>
<dbReference type="CDD" id="cd01647">
    <property type="entry name" value="RT_LTR"/>
    <property type="match status" value="1"/>
</dbReference>
<proteinExistence type="predicted"/>
<evidence type="ECO:0000256" key="1">
    <source>
        <dbReference type="ARBA" id="ARBA00022679"/>
    </source>
</evidence>
<dbReference type="Pfam" id="PF00078">
    <property type="entry name" value="RVT_1"/>
    <property type="match status" value="1"/>
</dbReference>
<dbReference type="GO" id="GO:0004523">
    <property type="term" value="F:RNA-DNA hybrid ribonuclease activity"/>
    <property type="evidence" value="ECO:0007669"/>
    <property type="project" value="InterPro"/>
</dbReference>
<dbReference type="InterPro" id="IPR002156">
    <property type="entry name" value="RNaseH_domain"/>
</dbReference>
<keyword evidence="2" id="KW-0548">Nucleotidyltransferase</keyword>
<dbReference type="GO" id="GO:0003676">
    <property type="term" value="F:nucleic acid binding"/>
    <property type="evidence" value="ECO:0007669"/>
    <property type="project" value="InterPro"/>
</dbReference>
<feature type="domain" description="Integrase catalytic" evidence="10">
    <location>
        <begin position="1019"/>
        <end position="1178"/>
    </location>
</feature>
<feature type="region of interest" description="Disordered" evidence="7">
    <location>
        <begin position="1310"/>
        <end position="1329"/>
    </location>
</feature>
<evidence type="ECO:0000313" key="11">
    <source>
        <dbReference type="EMBL" id="SPC83396.1"/>
    </source>
</evidence>
<dbReference type="InterPro" id="IPR043128">
    <property type="entry name" value="Rev_trsase/Diguanyl_cyclase"/>
</dbReference>
<feature type="compositionally biased region" description="Basic and acidic residues" evidence="7">
    <location>
        <begin position="32"/>
        <end position="45"/>
    </location>
</feature>
<dbReference type="Pfam" id="PF13456">
    <property type="entry name" value="RVT_3"/>
    <property type="match status" value="1"/>
</dbReference>
<dbReference type="SUPFAM" id="SSF53098">
    <property type="entry name" value="Ribonuclease H-like"/>
    <property type="match status" value="2"/>
</dbReference>
<dbReference type="InterPro" id="IPR041373">
    <property type="entry name" value="RT_RNaseH"/>
</dbReference>
<evidence type="ECO:0000256" key="4">
    <source>
        <dbReference type="ARBA" id="ARBA00022759"/>
    </source>
</evidence>
<protein>
    <submittedName>
        <fullName evidence="11">Uncharacterized protein</fullName>
    </submittedName>
</protein>
<evidence type="ECO:0000256" key="2">
    <source>
        <dbReference type="ARBA" id="ARBA00022695"/>
    </source>
</evidence>
<feature type="compositionally biased region" description="Basic and acidic residues" evidence="7">
    <location>
        <begin position="53"/>
        <end position="68"/>
    </location>
</feature>
<dbReference type="PANTHER" id="PTHR48475">
    <property type="entry name" value="RIBONUCLEASE H"/>
    <property type="match status" value="1"/>
</dbReference>
<dbReference type="CDD" id="cd09279">
    <property type="entry name" value="RNase_HI_like"/>
    <property type="match status" value="1"/>
</dbReference>
<dbReference type="InterPro" id="IPR000477">
    <property type="entry name" value="RT_dom"/>
</dbReference>
<feature type="compositionally biased region" description="Basic and acidic residues" evidence="7">
    <location>
        <begin position="595"/>
        <end position="605"/>
    </location>
</feature>
<dbReference type="Pfam" id="PF00665">
    <property type="entry name" value="rve"/>
    <property type="match status" value="1"/>
</dbReference>
<dbReference type="InterPro" id="IPR043502">
    <property type="entry name" value="DNA/RNA_pol_sf"/>
</dbReference>
<gene>
    <name evidence="11" type="ORF">FSB_LOCUS11278</name>
</gene>
<dbReference type="PROSITE" id="PS50879">
    <property type="entry name" value="RNASE_H_1"/>
    <property type="match status" value="1"/>
</dbReference>
<dbReference type="InterPro" id="IPR001584">
    <property type="entry name" value="Integrase_cat-core"/>
</dbReference>